<protein>
    <recommendedName>
        <fullName evidence="3">Phage protein</fullName>
    </recommendedName>
</protein>
<evidence type="ECO:0008006" key="3">
    <source>
        <dbReference type="Google" id="ProtNLM"/>
    </source>
</evidence>
<keyword evidence="2" id="KW-1185">Reference proteome</keyword>
<reference evidence="1 2" key="1">
    <citation type="submission" date="2019-02" db="EMBL/GenBank/DDBJ databases">
        <title>WGS of Pseudoxanthomonas species novum from clinical isolates.</title>
        <authorList>
            <person name="Bernier A.-M."/>
            <person name="Bernard K."/>
            <person name="Vachon A."/>
        </authorList>
    </citation>
    <scope>NUCLEOTIDE SEQUENCE [LARGE SCALE GENOMIC DNA]</scope>
    <source>
        <strain evidence="2">NML 170316</strain>
    </source>
</reference>
<accession>A0ABY1WCQ3</accession>
<gene>
    <name evidence="1" type="ORF">EA658_09760</name>
</gene>
<organism evidence="1 2">
    <name type="scientific">Pseudoxanthomonas winnipegensis</name>
    <dbReference type="NCBI Taxonomy" id="2480810"/>
    <lineage>
        <taxon>Bacteria</taxon>
        <taxon>Pseudomonadati</taxon>
        <taxon>Pseudomonadota</taxon>
        <taxon>Gammaproteobacteria</taxon>
        <taxon>Lysobacterales</taxon>
        <taxon>Lysobacteraceae</taxon>
        <taxon>Pseudoxanthomonas</taxon>
    </lineage>
</organism>
<evidence type="ECO:0000313" key="2">
    <source>
        <dbReference type="Proteomes" id="UP000293089"/>
    </source>
</evidence>
<evidence type="ECO:0000313" key="1">
    <source>
        <dbReference type="EMBL" id="TAA19156.1"/>
    </source>
</evidence>
<dbReference type="Proteomes" id="UP000293089">
    <property type="component" value="Unassembled WGS sequence"/>
</dbReference>
<dbReference type="EMBL" id="SHME01000003">
    <property type="protein sequence ID" value="TAA19156.1"/>
    <property type="molecule type" value="Genomic_DNA"/>
</dbReference>
<dbReference type="RefSeq" id="WP_130528670.1">
    <property type="nucleotide sequence ID" value="NZ_SHMD01000001.1"/>
</dbReference>
<sequence>MSVIKGEAPKTISTELPFTGFAEKFTIKVVYNNITGKQYRELVEEGKTVAELVFAVVSNWDAGYPLSIDGITDFEDERPGICDGLLQGYWRARRVDLEKN</sequence>
<comment type="caution">
    <text evidence="1">The sequence shown here is derived from an EMBL/GenBank/DDBJ whole genome shotgun (WGS) entry which is preliminary data.</text>
</comment>
<proteinExistence type="predicted"/>
<name>A0ABY1WCQ3_9GAMM</name>